<evidence type="ECO:0000313" key="2">
    <source>
        <dbReference type="Proteomes" id="UP001302367"/>
    </source>
</evidence>
<gene>
    <name evidence="1" type="ORF">RHO25_002464</name>
</gene>
<dbReference type="GeneID" id="90643863"/>
<dbReference type="InterPro" id="IPR011009">
    <property type="entry name" value="Kinase-like_dom_sf"/>
</dbReference>
<proteinExistence type="predicted"/>
<sequence>MIDVASSECGFKVERVRLVDLEDAAYLHYPDSAVMGAQVGNMMWRSPEAHAMGPVRKPSDMFSFGLGGERSKRISSIPRRQL</sequence>
<accession>A0ABZ0NE93</accession>
<dbReference type="RefSeq" id="XP_065458332.1">
    <property type="nucleotide sequence ID" value="XM_065602260.1"/>
</dbReference>
<keyword evidence="2" id="KW-1185">Reference proteome</keyword>
<protein>
    <submittedName>
        <fullName evidence="1">Uncharacterized protein</fullName>
    </submittedName>
</protein>
<name>A0ABZ0NE93_CERBT</name>
<dbReference type="EMBL" id="CP134185">
    <property type="protein sequence ID" value="WPA97853.1"/>
    <property type="molecule type" value="Genomic_DNA"/>
</dbReference>
<dbReference type="Gene3D" id="1.10.510.10">
    <property type="entry name" value="Transferase(Phosphotransferase) domain 1"/>
    <property type="match status" value="1"/>
</dbReference>
<dbReference type="SUPFAM" id="SSF56112">
    <property type="entry name" value="Protein kinase-like (PK-like)"/>
    <property type="match status" value="1"/>
</dbReference>
<dbReference type="Proteomes" id="UP001302367">
    <property type="component" value="Chromosome 2"/>
</dbReference>
<organism evidence="1 2">
    <name type="scientific">Cercospora beticola</name>
    <name type="common">Sugarbeet leaf spot fungus</name>
    <dbReference type="NCBI Taxonomy" id="122368"/>
    <lineage>
        <taxon>Eukaryota</taxon>
        <taxon>Fungi</taxon>
        <taxon>Dikarya</taxon>
        <taxon>Ascomycota</taxon>
        <taxon>Pezizomycotina</taxon>
        <taxon>Dothideomycetes</taxon>
        <taxon>Dothideomycetidae</taxon>
        <taxon>Mycosphaerellales</taxon>
        <taxon>Mycosphaerellaceae</taxon>
        <taxon>Cercospora</taxon>
    </lineage>
</organism>
<evidence type="ECO:0000313" key="1">
    <source>
        <dbReference type="EMBL" id="WPA97853.1"/>
    </source>
</evidence>
<reference evidence="1 2" key="1">
    <citation type="submission" date="2023-09" db="EMBL/GenBank/DDBJ databases">
        <title>Complete-Gapless Cercospora beticola genome.</title>
        <authorList>
            <person name="Wyatt N.A."/>
            <person name="Spanner R.E."/>
            <person name="Bolton M.D."/>
        </authorList>
    </citation>
    <scope>NUCLEOTIDE SEQUENCE [LARGE SCALE GENOMIC DNA]</scope>
    <source>
        <strain evidence="1">Cb09-40</strain>
    </source>
</reference>